<dbReference type="SUPFAM" id="SSF52058">
    <property type="entry name" value="L domain-like"/>
    <property type="match status" value="1"/>
</dbReference>
<name>A0AAD8J4D8_9APIA</name>
<dbReference type="PANTHER" id="PTHR48065:SF23">
    <property type="entry name" value="LEUCINE-RICH REPEAT-CONTAINING N-TERMINAL PLANT-TYPE DOMAIN-CONTAINING PROTEIN"/>
    <property type="match status" value="1"/>
</dbReference>
<dbReference type="AlphaFoldDB" id="A0AAD8J4D8"/>
<dbReference type="Proteomes" id="UP001237642">
    <property type="component" value="Unassembled WGS sequence"/>
</dbReference>
<dbReference type="EMBL" id="JAUIZM010000002">
    <property type="protein sequence ID" value="KAK1397419.1"/>
    <property type="molecule type" value="Genomic_DNA"/>
</dbReference>
<comment type="caution">
    <text evidence="1">The sequence shown here is derived from an EMBL/GenBank/DDBJ whole genome shotgun (WGS) entry which is preliminary data.</text>
</comment>
<dbReference type="Gene3D" id="3.80.10.10">
    <property type="entry name" value="Ribonuclease Inhibitor"/>
    <property type="match status" value="1"/>
</dbReference>
<reference evidence="1" key="2">
    <citation type="submission" date="2023-05" db="EMBL/GenBank/DDBJ databases">
        <authorList>
            <person name="Schelkunov M.I."/>
        </authorList>
    </citation>
    <scope>NUCLEOTIDE SEQUENCE</scope>
    <source>
        <strain evidence="1">Hsosn_3</strain>
        <tissue evidence="1">Leaf</tissue>
    </source>
</reference>
<sequence>MGMTEHPHDWYISSESLNAELVMSWIDGTITSSDGMSTFPVVIYDLMVNWKNATQGLSSHSRQIYTLLDLSSNKLSGDIPASLGNLKKLKLLNISNNRLSGYIPPSFGDPELIETLDFQQ</sequence>
<keyword evidence="2" id="KW-1185">Reference proteome</keyword>
<protein>
    <submittedName>
        <fullName evidence="1">Uncharacterized protein</fullName>
    </submittedName>
</protein>
<evidence type="ECO:0000313" key="1">
    <source>
        <dbReference type="EMBL" id="KAK1397419.1"/>
    </source>
</evidence>
<proteinExistence type="predicted"/>
<organism evidence="1 2">
    <name type="scientific">Heracleum sosnowskyi</name>
    <dbReference type="NCBI Taxonomy" id="360622"/>
    <lineage>
        <taxon>Eukaryota</taxon>
        <taxon>Viridiplantae</taxon>
        <taxon>Streptophyta</taxon>
        <taxon>Embryophyta</taxon>
        <taxon>Tracheophyta</taxon>
        <taxon>Spermatophyta</taxon>
        <taxon>Magnoliopsida</taxon>
        <taxon>eudicotyledons</taxon>
        <taxon>Gunneridae</taxon>
        <taxon>Pentapetalae</taxon>
        <taxon>asterids</taxon>
        <taxon>campanulids</taxon>
        <taxon>Apiales</taxon>
        <taxon>Apiaceae</taxon>
        <taxon>Apioideae</taxon>
        <taxon>apioid superclade</taxon>
        <taxon>Tordylieae</taxon>
        <taxon>Tordyliinae</taxon>
        <taxon>Heracleum</taxon>
    </lineage>
</organism>
<reference evidence="1" key="1">
    <citation type="submission" date="2023-02" db="EMBL/GenBank/DDBJ databases">
        <title>Genome of toxic invasive species Heracleum sosnowskyi carries increased number of genes despite the absence of recent whole-genome duplications.</title>
        <authorList>
            <person name="Schelkunov M."/>
            <person name="Shtratnikova V."/>
            <person name="Makarenko M."/>
            <person name="Klepikova A."/>
            <person name="Omelchenko D."/>
            <person name="Novikova G."/>
            <person name="Obukhova E."/>
            <person name="Bogdanov V."/>
            <person name="Penin A."/>
            <person name="Logacheva M."/>
        </authorList>
    </citation>
    <scope>NUCLEOTIDE SEQUENCE</scope>
    <source>
        <strain evidence="1">Hsosn_3</strain>
        <tissue evidence="1">Leaf</tissue>
    </source>
</reference>
<dbReference type="InterPro" id="IPR032675">
    <property type="entry name" value="LRR_dom_sf"/>
</dbReference>
<evidence type="ECO:0000313" key="2">
    <source>
        <dbReference type="Proteomes" id="UP001237642"/>
    </source>
</evidence>
<dbReference type="InterPro" id="IPR001611">
    <property type="entry name" value="Leu-rich_rpt"/>
</dbReference>
<dbReference type="PRINTS" id="PR00019">
    <property type="entry name" value="LEURICHRPT"/>
</dbReference>
<gene>
    <name evidence="1" type="ORF">POM88_007282</name>
</gene>
<accession>A0AAD8J4D8</accession>
<dbReference type="Pfam" id="PF13855">
    <property type="entry name" value="LRR_8"/>
    <property type="match status" value="1"/>
</dbReference>
<dbReference type="PANTHER" id="PTHR48065">
    <property type="entry name" value="OS10G0469600 PROTEIN"/>
    <property type="match status" value="1"/>
</dbReference>